<feature type="compositionally biased region" description="Low complexity" evidence="1">
    <location>
        <begin position="714"/>
        <end position="735"/>
    </location>
</feature>
<proteinExistence type="predicted"/>
<feature type="region of interest" description="Disordered" evidence="1">
    <location>
        <begin position="781"/>
        <end position="931"/>
    </location>
</feature>
<reference evidence="3 4" key="1">
    <citation type="submission" date="2016-05" db="EMBL/GenBank/DDBJ databases">
        <title>A degradative enzymes factory behind the ericoid mycorrhizal symbiosis.</title>
        <authorList>
            <consortium name="DOE Joint Genome Institute"/>
            <person name="Martino E."/>
            <person name="Morin E."/>
            <person name="Grelet G."/>
            <person name="Kuo A."/>
            <person name="Kohler A."/>
            <person name="Daghino S."/>
            <person name="Barry K."/>
            <person name="Choi C."/>
            <person name="Cichocki N."/>
            <person name="Clum A."/>
            <person name="Copeland A."/>
            <person name="Hainaut M."/>
            <person name="Haridas S."/>
            <person name="Labutti K."/>
            <person name="Lindquist E."/>
            <person name="Lipzen A."/>
            <person name="Khouja H.-R."/>
            <person name="Murat C."/>
            <person name="Ohm R."/>
            <person name="Olson A."/>
            <person name="Spatafora J."/>
            <person name="Veneault-Fourrey C."/>
            <person name="Henrissat B."/>
            <person name="Grigoriev I."/>
            <person name="Martin F."/>
            <person name="Perotto S."/>
        </authorList>
    </citation>
    <scope>NUCLEOTIDE SEQUENCE [LARGE SCALE GENOMIC DNA]</scope>
    <source>
        <strain evidence="3 4">UAMH 7357</strain>
    </source>
</reference>
<feature type="compositionally biased region" description="Polar residues" evidence="1">
    <location>
        <begin position="1294"/>
        <end position="1337"/>
    </location>
</feature>
<evidence type="ECO:0000313" key="4">
    <source>
        <dbReference type="Proteomes" id="UP000235672"/>
    </source>
</evidence>
<feature type="compositionally biased region" description="Polar residues" evidence="1">
    <location>
        <begin position="699"/>
        <end position="713"/>
    </location>
</feature>
<evidence type="ECO:0000313" key="3">
    <source>
        <dbReference type="EMBL" id="PMD22305.1"/>
    </source>
</evidence>
<dbReference type="Proteomes" id="UP000235672">
    <property type="component" value="Unassembled WGS sequence"/>
</dbReference>
<feature type="compositionally biased region" description="Polar residues" evidence="1">
    <location>
        <begin position="518"/>
        <end position="530"/>
    </location>
</feature>
<feature type="compositionally biased region" description="Low complexity" evidence="1">
    <location>
        <begin position="961"/>
        <end position="975"/>
    </location>
</feature>
<dbReference type="OrthoDB" id="10651139at2759"/>
<accession>A0A2J6Q7T9</accession>
<keyword evidence="2" id="KW-0732">Signal</keyword>
<feature type="region of interest" description="Disordered" evidence="1">
    <location>
        <begin position="509"/>
        <end position="765"/>
    </location>
</feature>
<gene>
    <name evidence="3" type="ORF">NA56DRAFT_98905</name>
</gene>
<keyword evidence="4" id="KW-1185">Reference proteome</keyword>
<feature type="compositionally biased region" description="Polar residues" evidence="1">
    <location>
        <begin position="1368"/>
        <end position="1383"/>
    </location>
</feature>
<evidence type="ECO:0008006" key="5">
    <source>
        <dbReference type="Google" id="ProtNLM"/>
    </source>
</evidence>
<feature type="compositionally biased region" description="Polar residues" evidence="1">
    <location>
        <begin position="840"/>
        <end position="849"/>
    </location>
</feature>
<feature type="region of interest" description="Disordered" evidence="1">
    <location>
        <begin position="943"/>
        <end position="981"/>
    </location>
</feature>
<feature type="compositionally biased region" description="Polar residues" evidence="1">
    <location>
        <begin position="877"/>
        <end position="890"/>
    </location>
</feature>
<feature type="compositionally biased region" description="Acidic residues" evidence="1">
    <location>
        <begin position="651"/>
        <end position="670"/>
    </location>
</feature>
<feature type="compositionally biased region" description="Polar residues" evidence="1">
    <location>
        <begin position="944"/>
        <end position="956"/>
    </location>
</feature>
<organism evidence="3 4">
    <name type="scientific">Hyaloscypha hepaticicola</name>
    <dbReference type="NCBI Taxonomy" id="2082293"/>
    <lineage>
        <taxon>Eukaryota</taxon>
        <taxon>Fungi</taxon>
        <taxon>Dikarya</taxon>
        <taxon>Ascomycota</taxon>
        <taxon>Pezizomycotina</taxon>
        <taxon>Leotiomycetes</taxon>
        <taxon>Helotiales</taxon>
        <taxon>Hyaloscyphaceae</taxon>
        <taxon>Hyaloscypha</taxon>
    </lineage>
</organism>
<feature type="region of interest" description="Disordered" evidence="1">
    <location>
        <begin position="1278"/>
        <end position="1383"/>
    </location>
</feature>
<protein>
    <recommendedName>
        <fullName evidence="5">LisH domain-containing protein</fullName>
    </recommendedName>
</protein>
<feature type="chain" id="PRO_5014337150" description="LisH domain-containing protein" evidence="2">
    <location>
        <begin position="23"/>
        <end position="1592"/>
    </location>
</feature>
<feature type="compositionally biased region" description="Basic and acidic residues" evidence="1">
    <location>
        <begin position="686"/>
        <end position="698"/>
    </location>
</feature>
<dbReference type="EMBL" id="KZ613478">
    <property type="protein sequence ID" value="PMD22305.1"/>
    <property type="molecule type" value="Genomic_DNA"/>
</dbReference>
<name>A0A2J6Q7T9_9HELO</name>
<feature type="region of interest" description="Disordered" evidence="1">
    <location>
        <begin position="1534"/>
        <end position="1563"/>
    </location>
</feature>
<feature type="region of interest" description="Disordered" evidence="1">
    <location>
        <begin position="1189"/>
        <end position="1245"/>
    </location>
</feature>
<evidence type="ECO:0000256" key="1">
    <source>
        <dbReference type="SAM" id="MobiDB-lite"/>
    </source>
</evidence>
<feature type="signal peptide" evidence="2">
    <location>
        <begin position="1"/>
        <end position="22"/>
    </location>
</feature>
<evidence type="ECO:0000256" key="2">
    <source>
        <dbReference type="SAM" id="SignalP"/>
    </source>
</evidence>
<sequence>MLFPHALHFPIFFLFISFNTSCQRFPPGVSPPHDWNEEATISNSERGLSTPLKTKRIQFLNSQYTRDALLGFDSDCIRHTAQGFPPRLQTIVVLAIFSTTEHHPVVLQLQTFFQIPRHLDDILTTQQLDALHTSIDAIMTGPGRPRKVKATAEAAVLTPDPEVEIRELTLEDQHQKRTEIMNQMKDDLWYERQSDSEMAMQILKANGFDCPPHSLQIVQQFTKAVEIDHEIDVAVDERGAYQKSLRGRGWWIYEEFGIDYLTQPTCEWARFQKWCAHEFMLLGRSCYKQEMSGQEYIEKAKNLYRTMNDFQATYWDKLRQDRVELEYQKWLFAVRKSVQEQELPVDKIWDIEAGEVVLSALEATSAKSIQRFMEDECHLSGEHASRTQQWIARKVGSSKLIFGLSPEHRGLVPSLQTPSLSEGSNIENGAHGAINDDGAEVSEEELSLANIPPARGIIQGGLWLSKLGAKKRFNAKQLPPLPKKEPWIWTWDQMSDAQKARMREIHYGKNDEYHRPSRNSGPAPNNTHTPGNAPKNPIDLDQEDQNNDLAGQQDRDGAAATTKTRSETSEELELSNQTETTSIQQGQHEAAAAQSTKGSQPMEKTDSTGSNHPLMIGPNGNGDDDGSKPPSQGGGNPSKGHYKQKSVVIDNDGDDSAALDDVEDNWLDPEVEARVMGAPCAAASQKTHDKRGSGRPESDQNPENECCSFQNSEAAIAQPHTAAAQPTTEPTAQSPRVREAVLFRTPIVPAPEESPRLSGLPLRGTFSDAPNSDILIEQRTNDPLSAGPYNADAGLNVSSTMDSRLGTVVRTRKPPSAERPRIGPRPDNMNQRLNEAIRRASQTPPSSGNGFVPINRPVPHAQPSSNTHRPNVPAAQVQPSETPVSQSTGPVSVPARPRANEQATGILVRNTDGTLTPAASPSKRRRSHANQMDEGFRQRRFSNENHPNQQMSSSENFGVPTRQARSASTSSTQRSNVPMMGVPMTPQKSHPGFKNMPRHPQQEGLMNRIIAPPKQHDGFSQRLLTQRLGNQARGPSYQNPNMMPQVSSMNYNGPSGNAGAGATQIQAPQFGSNGYLSMTTNQQDLHSAHTSTMNGYGVEKCSLSNEYPGHQGCQSFQQPNTLYASGWPNMPNNMDPFASPLMQNSTNGYGIAQASPNMSNSAHGVFGQPSHGQHNFMPSGYGMAQSSPDMHNSMHGNRMAQPPSGLRRHRPSMENSQQGRSTGMRYGQDVPMNQRGSQSEIHHKGHNQLRYVGPMRTSNNPHDNMRLNGSVEASQIAWPVGGQTPNGRLPPPGSRTQSGGASLNNQQNARTLVGQSPPTDTSQKPQGPQSITSTNGEPNEMKRRPGRPRRSSPQHPQPQNLALAPAPSTQTASPRTWTADQSVYNNRPVNTAYGKLYFGQSPLVLRHVPPPPSGPPSGTGSLQNIELIEQNYTFPTVQVQTSSILEHQMGVAHDLGLSLQPPPAAPTKQQPDMNNLAAVLALQQHSPQPEPFLQQEPAARNPFIDPSSLALSLAPATQDDVLPQYVPTAPSQQVKQPAEDNEHVSYGDGMGSDNWDFLITPPPRGEDGGNMYFDLADDPFGGANFDEIKELV</sequence>
<feature type="compositionally biased region" description="Low complexity" evidence="1">
    <location>
        <begin position="1353"/>
        <end position="1367"/>
    </location>
</feature>
<feature type="compositionally biased region" description="Polar residues" evidence="1">
    <location>
        <begin position="583"/>
        <end position="599"/>
    </location>
</feature>